<dbReference type="SUPFAM" id="SSF51306">
    <property type="entry name" value="LexA/Signal peptidase"/>
    <property type="match status" value="1"/>
</dbReference>
<keyword evidence="5" id="KW-0812">Transmembrane</keyword>
<dbReference type="PRINTS" id="PR00727">
    <property type="entry name" value="LEADERPTASE"/>
</dbReference>
<dbReference type="RefSeq" id="WP_348029536.1">
    <property type="nucleotide sequence ID" value="NZ_CP129113.1"/>
</dbReference>
<organism evidence="7 8">
    <name type="scientific">Aciduricibacillus chroicocephali</name>
    <dbReference type="NCBI Taxonomy" id="3054939"/>
    <lineage>
        <taxon>Bacteria</taxon>
        <taxon>Bacillati</taxon>
        <taxon>Bacillota</taxon>
        <taxon>Bacilli</taxon>
        <taxon>Bacillales</taxon>
        <taxon>Bacillaceae</taxon>
        <taxon>Aciduricibacillus</taxon>
    </lineage>
</organism>
<dbReference type="InterPro" id="IPR036286">
    <property type="entry name" value="LexA/Signal_pep-like_sf"/>
</dbReference>
<dbReference type="GO" id="GO:0009003">
    <property type="term" value="F:signal peptidase activity"/>
    <property type="evidence" value="ECO:0007669"/>
    <property type="project" value="UniProtKB-EC"/>
</dbReference>
<dbReference type="PANTHER" id="PTHR43390:SF8">
    <property type="entry name" value="SIGNAL PEPTIDASE I"/>
    <property type="match status" value="1"/>
</dbReference>
<evidence type="ECO:0000313" key="8">
    <source>
        <dbReference type="Proteomes" id="UP001180087"/>
    </source>
</evidence>
<keyword evidence="5" id="KW-0472">Membrane</keyword>
<dbReference type="PANTHER" id="PTHR43390">
    <property type="entry name" value="SIGNAL PEPTIDASE I"/>
    <property type="match status" value="1"/>
</dbReference>
<dbReference type="NCBIfam" id="TIGR02227">
    <property type="entry name" value="sigpep_I_bact"/>
    <property type="match status" value="1"/>
</dbReference>
<sequence length="183" mass="21142">MTETKNKNEWWEWIKAILIALVIFGVVKIFLFEPIVVDGPSMQPTLHNRDHMIVNKIGYKIGEPHRFDVIVFHASDKKDFIKRVIGLPGDHVAYKDNQLYINGKKKNEPFFDKLKDRPLTNDFQLEDLPGAYETIPKGYVFVLGDNRTNSTDSRIIGLIPMDKIVGKTSVIYWPINRMQILGE</sequence>
<keyword evidence="4 5" id="KW-0378">Hydrolase</keyword>
<dbReference type="InterPro" id="IPR000223">
    <property type="entry name" value="Pept_S26A_signal_pept_1"/>
</dbReference>
<dbReference type="Proteomes" id="UP001180087">
    <property type="component" value="Chromosome"/>
</dbReference>
<keyword evidence="8" id="KW-1185">Reference proteome</keyword>
<comment type="catalytic activity">
    <reaction evidence="1 5">
        <text>Cleavage of hydrophobic, N-terminal signal or leader sequences from secreted and periplasmic proteins.</text>
        <dbReference type="EC" id="3.4.21.89"/>
    </reaction>
</comment>
<evidence type="ECO:0000256" key="4">
    <source>
        <dbReference type="ARBA" id="ARBA00022801"/>
    </source>
</evidence>
<feature type="transmembrane region" description="Helical" evidence="5">
    <location>
        <begin position="13"/>
        <end position="32"/>
    </location>
</feature>
<evidence type="ECO:0000256" key="2">
    <source>
        <dbReference type="ARBA" id="ARBA00004401"/>
    </source>
</evidence>
<reference evidence="7" key="1">
    <citation type="submission" date="2023-06" db="EMBL/GenBank/DDBJ databases">
        <title>A Treasure from Seagulls: Isolation and Description of Aciduricobacillus qingdaonensis gen. nov., sp. nov., a Rare Obligately Uric Acid-utilizing Member in the Family Bacillaceae.</title>
        <authorList>
            <person name="Liu W."/>
            <person name="Wang B."/>
        </authorList>
    </citation>
    <scope>NUCLEOTIDE SEQUENCE</scope>
    <source>
        <strain evidence="7">44XB</strain>
    </source>
</reference>
<dbReference type="CDD" id="cd06530">
    <property type="entry name" value="S26_SPase_I"/>
    <property type="match status" value="1"/>
</dbReference>
<dbReference type="PROSITE" id="PS00761">
    <property type="entry name" value="SPASE_I_3"/>
    <property type="match status" value="1"/>
</dbReference>
<dbReference type="InterPro" id="IPR019757">
    <property type="entry name" value="Pept_S26A_signal_pept_1_Lys-AS"/>
</dbReference>
<comment type="subcellular location">
    <subcellularLocation>
        <location evidence="2">Cell membrane</location>
        <topology evidence="2">Single-pass type II membrane protein</topology>
    </subcellularLocation>
    <subcellularLocation>
        <location evidence="5">Membrane</location>
        <topology evidence="5">Single-pass type II membrane protein</topology>
    </subcellularLocation>
</comment>
<evidence type="ECO:0000256" key="5">
    <source>
        <dbReference type="RuleBase" id="RU362042"/>
    </source>
</evidence>
<feature type="domain" description="Peptidase S26" evidence="6">
    <location>
        <begin position="10"/>
        <end position="173"/>
    </location>
</feature>
<evidence type="ECO:0000313" key="7">
    <source>
        <dbReference type="EMBL" id="WLV25742.1"/>
    </source>
</evidence>
<evidence type="ECO:0000256" key="1">
    <source>
        <dbReference type="ARBA" id="ARBA00000677"/>
    </source>
</evidence>
<accession>A0ABY9KZB9</accession>
<keyword evidence="5" id="KW-0645">Protease</keyword>
<dbReference type="EMBL" id="CP129113">
    <property type="protein sequence ID" value="WLV25742.1"/>
    <property type="molecule type" value="Genomic_DNA"/>
</dbReference>
<name>A0ABY9KZB9_9BACI</name>
<evidence type="ECO:0000259" key="6">
    <source>
        <dbReference type="Pfam" id="PF10502"/>
    </source>
</evidence>
<dbReference type="Pfam" id="PF10502">
    <property type="entry name" value="Peptidase_S26"/>
    <property type="match status" value="1"/>
</dbReference>
<dbReference type="PROSITE" id="PS00760">
    <property type="entry name" value="SPASE_I_2"/>
    <property type="match status" value="1"/>
</dbReference>
<dbReference type="EC" id="3.4.21.89" evidence="3 5"/>
<dbReference type="Gene3D" id="2.10.109.10">
    <property type="entry name" value="Umud Fragment, subunit A"/>
    <property type="match status" value="1"/>
</dbReference>
<proteinExistence type="inferred from homology"/>
<dbReference type="InterPro" id="IPR019758">
    <property type="entry name" value="Pept_S26A_signal_pept_1_CS"/>
</dbReference>
<evidence type="ECO:0000256" key="3">
    <source>
        <dbReference type="ARBA" id="ARBA00013208"/>
    </source>
</evidence>
<gene>
    <name evidence="7" type="primary">lepB</name>
    <name evidence="7" type="ORF">QR721_05930</name>
</gene>
<comment type="similarity">
    <text evidence="5">Belongs to the peptidase S26 family.</text>
</comment>
<dbReference type="InterPro" id="IPR019533">
    <property type="entry name" value="Peptidase_S26"/>
</dbReference>
<keyword evidence="5" id="KW-1133">Transmembrane helix</keyword>
<protein>
    <recommendedName>
        <fullName evidence="3 5">Signal peptidase I</fullName>
        <ecNumber evidence="3 5">3.4.21.89</ecNumber>
    </recommendedName>
</protein>